<evidence type="ECO:0000313" key="10">
    <source>
        <dbReference type="EMBL" id="AYB34170.1"/>
    </source>
</evidence>
<dbReference type="GO" id="GO:0000287">
    <property type="term" value="F:magnesium ion binding"/>
    <property type="evidence" value="ECO:0007669"/>
    <property type="project" value="UniProtKB-UniRule"/>
</dbReference>
<dbReference type="UniPathway" id="UPA01057">
    <property type="reaction ID" value="UER00164"/>
</dbReference>
<keyword evidence="1 6" id="KW-0808">Transferase</keyword>
<keyword evidence="5 6" id="KW-0464">Manganese</keyword>
<keyword evidence="4 6" id="KW-0786">Thiamine pyrophosphate</keyword>
<dbReference type="InterPro" id="IPR012001">
    <property type="entry name" value="Thiamin_PyroP_enz_TPP-bd_dom"/>
</dbReference>
<dbReference type="GO" id="GO:0009234">
    <property type="term" value="P:menaquinone biosynthetic process"/>
    <property type="evidence" value="ECO:0007669"/>
    <property type="project" value="UniProtKB-UniRule"/>
</dbReference>
<dbReference type="CDD" id="cd07037">
    <property type="entry name" value="TPP_PYR_MenD"/>
    <property type="match status" value="1"/>
</dbReference>
<evidence type="ECO:0000256" key="4">
    <source>
        <dbReference type="ARBA" id="ARBA00023052"/>
    </source>
</evidence>
<comment type="subunit">
    <text evidence="6">Homodimer.</text>
</comment>
<feature type="domain" description="Menaquinone biosynthesis protein MenD middle" evidence="9">
    <location>
        <begin position="221"/>
        <end position="402"/>
    </location>
</feature>
<evidence type="ECO:0000256" key="6">
    <source>
        <dbReference type="HAMAP-Rule" id="MF_01659"/>
    </source>
</evidence>
<dbReference type="PANTHER" id="PTHR42916">
    <property type="entry name" value="2-SUCCINYL-5-ENOLPYRUVYL-6-HYDROXY-3-CYCLOHEXENE-1-CARBOXYLATE SYNTHASE"/>
    <property type="match status" value="1"/>
</dbReference>
<organism evidence="10 11">
    <name type="scientific">Chryseolinea soli</name>
    <dbReference type="NCBI Taxonomy" id="2321403"/>
    <lineage>
        <taxon>Bacteria</taxon>
        <taxon>Pseudomonadati</taxon>
        <taxon>Bacteroidota</taxon>
        <taxon>Cytophagia</taxon>
        <taxon>Cytophagales</taxon>
        <taxon>Fulvivirgaceae</taxon>
        <taxon>Chryseolinea</taxon>
    </lineage>
</organism>
<comment type="similarity">
    <text evidence="6">Belongs to the TPP enzyme family. MenD subfamily.</text>
</comment>
<comment type="pathway">
    <text evidence="6">Quinol/quinone metabolism; menaquinone biosynthesis.</text>
</comment>
<keyword evidence="3 6" id="KW-0460">Magnesium</keyword>
<dbReference type="HAMAP" id="MF_01659">
    <property type="entry name" value="MenD"/>
    <property type="match status" value="1"/>
</dbReference>
<name>A0A385SWU3_9BACT</name>
<keyword evidence="6" id="KW-0474">Menaquinone biosynthesis</keyword>
<dbReference type="Proteomes" id="UP000266183">
    <property type="component" value="Chromosome"/>
</dbReference>
<accession>A0A385SWU3</accession>
<dbReference type="RefSeq" id="WP_119757391.1">
    <property type="nucleotide sequence ID" value="NZ_CP032382.1"/>
</dbReference>
<evidence type="ECO:0000256" key="3">
    <source>
        <dbReference type="ARBA" id="ARBA00022842"/>
    </source>
</evidence>
<dbReference type="EC" id="2.2.1.9" evidence="6"/>
<reference evidence="11" key="1">
    <citation type="submission" date="2018-09" db="EMBL/GenBank/DDBJ databases">
        <title>Chryseolinea sp. KIS68-18 isolated from soil.</title>
        <authorList>
            <person name="Weon H.-Y."/>
            <person name="Kwon S.-W."/>
            <person name="Lee S.A."/>
        </authorList>
    </citation>
    <scope>NUCLEOTIDE SEQUENCE [LARGE SCALE GENOMIC DNA]</scope>
    <source>
        <strain evidence="11">KIS68-18</strain>
    </source>
</reference>
<evidence type="ECO:0000259" key="8">
    <source>
        <dbReference type="Pfam" id="PF02776"/>
    </source>
</evidence>
<feature type="domain" description="Thiamine pyrophosphate enzyme N-terminal TPP-binding" evidence="8">
    <location>
        <begin position="12"/>
        <end position="116"/>
    </location>
</feature>
<evidence type="ECO:0000256" key="1">
    <source>
        <dbReference type="ARBA" id="ARBA00022679"/>
    </source>
</evidence>
<comment type="pathway">
    <text evidence="6">Quinol/quinone metabolism; 1,4-dihydroxy-2-naphthoate biosynthesis; 1,4-dihydroxy-2-naphthoate from chorismate: step 2/7.</text>
</comment>
<dbReference type="Pfam" id="PF16582">
    <property type="entry name" value="TPP_enzyme_M_2"/>
    <property type="match status" value="1"/>
</dbReference>
<dbReference type="AlphaFoldDB" id="A0A385SWU3"/>
<proteinExistence type="inferred from homology"/>
<dbReference type="EMBL" id="CP032382">
    <property type="protein sequence ID" value="AYB34170.1"/>
    <property type="molecule type" value="Genomic_DNA"/>
</dbReference>
<evidence type="ECO:0000313" key="11">
    <source>
        <dbReference type="Proteomes" id="UP000266183"/>
    </source>
</evidence>
<dbReference type="UniPathway" id="UPA00079"/>
<evidence type="ECO:0000259" key="9">
    <source>
        <dbReference type="Pfam" id="PF16582"/>
    </source>
</evidence>
<dbReference type="InterPro" id="IPR011766">
    <property type="entry name" value="TPP_enzyme_TPP-bd"/>
</dbReference>
<dbReference type="PANTHER" id="PTHR42916:SF1">
    <property type="entry name" value="PROTEIN PHYLLO, CHLOROPLASTIC"/>
    <property type="match status" value="1"/>
</dbReference>
<dbReference type="Pfam" id="PF02775">
    <property type="entry name" value="TPP_enzyme_C"/>
    <property type="match status" value="1"/>
</dbReference>
<dbReference type="CDD" id="cd02009">
    <property type="entry name" value="TPP_SHCHC_synthase"/>
    <property type="match status" value="1"/>
</dbReference>
<evidence type="ECO:0000256" key="2">
    <source>
        <dbReference type="ARBA" id="ARBA00022723"/>
    </source>
</evidence>
<dbReference type="SUPFAM" id="SSF52518">
    <property type="entry name" value="Thiamin diphosphate-binding fold (THDP-binding)"/>
    <property type="match status" value="2"/>
</dbReference>
<evidence type="ECO:0000256" key="5">
    <source>
        <dbReference type="ARBA" id="ARBA00023211"/>
    </source>
</evidence>
<dbReference type="GO" id="GO:0030145">
    <property type="term" value="F:manganese ion binding"/>
    <property type="evidence" value="ECO:0007669"/>
    <property type="project" value="UniProtKB-UniRule"/>
</dbReference>
<dbReference type="NCBIfam" id="TIGR00173">
    <property type="entry name" value="menD"/>
    <property type="match status" value="1"/>
</dbReference>
<keyword evidence="11" id="KW-1185">Reference proteome</keyword>
<comment type="catalytic activity">
    <reaction evidence="6">
        <text>isochorismate + 2-oxoglutarate + H(+) = 5-enolpyruvoyl-6-hydroxy-2-succinyl-cyclohex-3-ene-1-carboxylate + CO2</text>
        <dbReference type="Rhea" id="RHEA:25593"/>
        <dbReference type="ChEBI" id="CHEBI:15378"/>
        <dbReference type="ChEBI" id="CHEBI:16526"/>
        <dbReference type="ChEBI" id="CHEBI:16810"/>
        <dbReference type="ChEBI" id="CHEBI:29780"/>
        <dbReference type="ChEBI" id="CHEBI:58818"/>
        <dbReference type="EC" id="2.2.1.9"/>
    </reaction>
</comment>
<dbReference type="InterPro" id="IPR032264">
    <property type="entry name" value="MenD_middle"/>
</dbReference>
<dbReference type="InterPro" id="IPR029061">
    <property type="entry name" value="THDP-binding"/>
</dbReference>
<dbReference type="OrthoDB" id="9791859at2"/>
<dbReference type="KEGG" id="chk:D4L85_27900"/>
<dbReference type="GO" id="GO:0070204">
    <property type="term" value="F:2-succinyl-5-enolpyruvyl-6-hydroxy-3-cyclohexene-1-carboxylic-acid synthase activity"/>
    <property type="evidence" value="ECO:0007669"/>
    <property type="project" value="UniProtKB-UniRule"/>
</dbReference>
<protein>
    <recommendedName>
        <fullName evidence="6">2-succinyl-5-enolpyruvyl-6-hydroxy-3-cyclohexene-1-carboxylate synthase</fullName>
        <shortName evidence="6">SEPHCHC synthase</shortName>
        <ecNumber evidence="6">2.2.1.9</ecNumber>
    </recommendedName>
    <alternativeName>
        <fullName evidence="6">Menaquinone biosynthesis protein MenD</fullName>
    </alternativeName>
</protein>
<dbReference type="PIRSF" id="PIRSF004983">
    <property type="entry name" value="MenD"/>
    <property type="match status" value="1"/>
</dbReference>
<comment type="cofactor">
    <cofactor evidence="6">
        <name>thiamine diphosphate</name>
        <dbReference type="ChEBI" id="CHEBI:58937"/>
    </cofactor>
    <text evidence="6">Binds 1 thiamine pyrophosphate per subunit.</text>
</comment>
<keyword evidence="2 6" id="KW-0479">Metal-binding</keyword>
<evidence type="ECO:0000259" key="7">
    <source>
        <dbReference type="Pfam" id="PF02775"/>
    </source>
</evidence>
<sequence>MTQPRQQPLYDIAELCAKKRLTQAVLCPGSRCAPLTLSFARHPKIQTRTISDERSAGFIALGIAQHTKLPTVLVCTSGTAAYNFAPAVAEAYFSETPLLIFTADRPAEWIAQQDGQTIHQPGIYGQHVKKTFQLPQEYEHADSKWAINRIVNEAINLSLQEPQGPVHINAPFREPLYPQKDEVIAFSGNVRVIEDFAPSFGLTEEQKRTLSAAWPTFNNVLIVAGQQHDDTNGVSSLANFFHTHNIPIVGDIISNVHVIEKVVRHADVFLGQASAAVKKTLQPDLLITFGQSVISKNLKLFLRDFAPKAHWHIQPAGIVADSFKSITQVFHTTPPSFFNFLSTLQSTDSFKQQKQENFNKFWEVEERRAVRTLDEFFPQQELAELEVVREVIQQLPPDANLHLANSMSVRYANFIGLTAAQKDIHVFANRGTSGIDGCTSTAVGHALVSARPNVLITGDLAFFYDRNAFWHNYALPNLRVVLLNNHGGVIFKMIDGPGTMPESDEYFITQQKLNARKLCEEFGFEYLKLDNKRKFKNLLKDFFEPDGKTKVLELESDGVLNKAIFDHLKQKIHKSYEL</sequence>
<gene>
    <name evidence="6 10" type="primary">menD</name>
    <name evidence="10" type="ORF">D4L85_27900</name>
</gene>
<comment type="cofactor">
    <cofactor evidence="6">
        <name>Mg(2+)</name>
        <dbReference type="ChEBI" id="CHEBI:18420"/>
    </cofactor>
    <cofactor evidence="6">
        <name>Mn(2+)</name>
        <dbReference type="ChEBI" id="CHEBI:29035"/>
    </cofactor>
</comment>
<feature type="domain" description="Thiamine pyrophosphate enzyme TPP-binding" evidence="7">
    <location>
        <begin position="439"/>
        <end position="547"/>
    </location>
</feature>
<dbReference type="GO" id="GO:0030976">
    <property type="term" value="F:thiamine pyrophosphate binding"/>
    <property type="evidence" value="ECO:0007669"/>
    <property type="project" value="UniProtKB-UniRule"/>
</dbReference>
<dbReference type="Gene3D" id="3.40.50.1220">
    <property type="entry name" value="TPP-binding domain"/>
    <property type="match status" value="1"/>
</dbReference>
<dbReference type="Gene3D" id="3.40.50.970">
    <property type="match status" value="2"/>
</dbReference>
<dbReference type="Pfam" id="PF02776">
    <property type="entry name" value="TPP_enzyme_N"/>
    <property type="match status" value="1"/>
</dbReference>
<comment type="function">
    <text evidence="6">Catalyzes the thiamine diphosphate-dependent decarboxylation of 2-oxoglutarate and the subsequent addition of the resulting succinic semialdehyde-thiamine pyrophosphate anion to isochorismate to yield 2-succinyl-5-enolpyruvyl-6-hydroxy-3-cyclohexene-1-carboxylate (SEPHCHC).</text>
</comment>
<dbReference type="InterPro" id="IPR004433">
    <property type="entry name" value="MenaQ_synth_MenD"/>
</dbReference>